<comment type="caution">
    <text evidence="8">The sequence shown here is derived from an EMBL/GenBank/DDBJ whole genome shotgun (WGS) entry which is preliminary data.</text>
</comment>
<organism evidence="8 9">
    <name type="scientific">Sphingomonas cavernae</name>
    <dbReference type="NCBI Taxonomy" id="2320861"/>
    <lineage>
        <taxon>Bacteria</taxon>
        <taxon>Pseudomonadati</taxon>
        <taxon>Pseudomonadota</taxon>
        <taxon>Alphaproteobacteria</taxon>
        <taxon>Sphingomonadales</taxon>
        <taxon>Sphingomonadaceae</taxon>
        <taxon>Sphingomonas</taxon>
    </lineage>
</organism>
<feature type="domain" description="DUF202" evidence="7">
    <location>
        <begin position="39"/>
        <end position="113"/>
    </location>
</feature>
<dbReference type="EMBL" id="QYUM01000003">
    <property type="protein sequence ID" value="RJF91111.1"/>
    <property type="molecule type" value="Genomic_DNA"/>
</dbReference>
<keyword evidence="2" id="KW-1003">Cell membrane</keyword>
<reference evidence="8 9" key="1">
    <citation type="submission" date="2018-09" db="EMBL/GenBank/DDBJ databases">
        <authorList>
            <person name="Zhu H."/>
        </authorList>
    </citation>
    <scope>NUCLEOTIDE SEQUENCE [LARGE SCALE GENOMIC DNA]</scope>
    <source>
        <strain evidence="8 9">K2R01-6</strain>
    </source>
</reference>
<evidence type="ECO:0000256" key="2">
    <source>
        <dbReference type="ARBA" id="ARBA00022475"/>
    </source>
</evidence>
<dbReference type="OrthoDB" id="582337at2"/>
<feature type="transmembrane region" description="Helical" evidence="6">
    <location>
        <begin position="50"/>
        <end position="69"/>
    </location>
</feature>
<evidence type="ECO:0000313" key="8">
    <source>
        <dbReference type="EMBL" id="RJF91111.1"/>
    </source>
</evidence>
<evidence type="ECO:0000256" key="1">
    <source>
        <dbReference type="ARBA" id="ARBA00004651"/>
    </source>
</evidence>
<keyword evidence="9" id="KW-1185">Reference proteome</keyword>
<feature type="transmembrane region" description="Helical" evidence="6">
    <location>
        <begin position="89"/>
        <end position="109"/>
    </location>
</feature>
<dbReference type="GO" id="GO:0005886">
    <property type="term" value="C:plasma membrane"/>
    <property type="evidence" value="ECO:0007669"/>
    <property type="project" value="UniProtKB-SubCell"/>
</dbReference>
<evidence type="ECO:0000256" key="4">
    <source>
        <dbReference type="ARBA" id="ARBA00022989"/>
    </source>
</evidence>
<keyword evidence="3 6" id="KW-0812">Transmembrane</keyword>
<dbReference type="Pfam" id="PF02656">
    <property type="entry name" value="DUF202"/>
    <property type="match status" value="1"/>
</dbReference>
<dbReference type="InterPro" id="IPR003807">
    <property type="entry name" value="DUF202"/>
</dbReference>
<keyword evidence="4 6" id="KW-1133">Transmembrane helix</keyword>
<comment type="subcellular location">
    <subcellularLocation>
        <location evidence="1">Cell membrane</location>
        <topology evidence="1">Multi-pass membrane protein</topology>
    </subcellularLocation>
</comment>
<evidence type="ECO:0000313" key="9">
    <source>
        <dbReference type="Proteomes" id="UP000286100"/>
    </source>
</evidence>
<gene>
    <name evidence="8" type="ORF">D3876_13315</name>
</gene>
<feature type="transmembrane region" description="Helical" evidence="6">
    <location>
        <begin position="130"/>
        <end position="159"/>
    </location>
</feature>
<dbReference type="PANTHER" id="PTHR34187">
    <property type="entry name" value="FGR18P"/>
    <property type="match status" value="1"/>
</dbReference>
<evidence type="ECO:0000256" key="3">
    <source>
        <dbReference type="ARBA" id="ARBA00022692"/>
    </source>
</evidence>
<accession>A0A418WM88</accession>
<dbReference type="Proteomes" id="UP000286100">
    <property type="component" value="Unassembled WGS sequence"/>
</dbReference>
<dbReference type="PANTHER" id="PTHR34187:SF2">
    <property type="entry name" value="DUF202 DOMAIN-CONTAINING PROTEIN"/>
    <property type="match status" value="1"/>
</dbReference>
<protein>
    <submittedName>
        <fullName evidence="8">DUF202 domain-containing protein</fullName>
    </submittedName>
</protein>
<dbReference type="RefSeq" id="WP_119762900.1">
    <property type="nucleotide sequence ID" value="NZ_QYUM01000003.1"/>
</dbReference>
<dbReference type="InterPro" id="IPR052053">
    <property type="entry name" value="IM_YidH-like"/>
</dbReference>
<proteinExistence type="predicted"/>
<keyword evidence="5 6" id="KW-0472">Membrane</keyword>
<name>A0A418WM88_9SPHN</name>
<evidence type="ECO:0000259" key="7">
    <source>
        <dbReference type="Pfam" id="PF02656"/>
    </source>
</evidence>
<sequence>MTDTPRPGMGDEELADDQLVNDSASTELASNRTALALVRTEAASDRTLMAVLRTSLSLISFGFTIFQFFNMLKKNQLADAVGDAAPRRFGITLIVLGLVLLCLGIYNHLKTVKTLRQRRNWLFRQGLLRHLAQFHISSITAIAVALFIVGLLAIGSILFRLGPY</sequence>
<dbReference type="AlphaFoldDB" id="A0A418WM88"/>
<evidence type="ECO:0000256" key="5">
    <source>
        <dbReference type="ARBA" id="ARBA00023136"/>
    </source>
</evidence>
<evidence type="ECO:0000256" key="6">
    <source>
        <dbReference type="SAM" id="Phobius"/>
    </source>
</evidence>